<proteinExistence type="inferred from homology"/>
<feature type="compositionally biased region" description="Basic and acidic residues" evidence="11">
    <location>
        <begin position="311"/>
        <end position="322"/>
    </location>
</feature>
<dbReference type="RefSeq" id="WP_268879475.1">
    <property type="nucleotide sequence ID" value="NZ_CP114029.1"/>
</dbReference>
<dbReference type="Gene3D" id="3.90.79.10">
    <property type="entry name" value="Nucleoside Triphosphate Pyrophosphohydrolase"/>
    <property type="match status" value="1"/>
</dbReference>
<evidence type="ECO:0000256" key="5">
    <source>
        <dbReference type="ARBA" id="ARBA00022723"/>
    </source>
</evidence>
<dbReference type="PRINTS" id="PR00502">
    <property type="entry name" value="NUDIXFAMILY"/>
</dbReference>
<feature type="domain" description="Nudix hydrolase" evidence="12">
    <location>
        <begin position="176"/>
        <end position="298"/>
    </location>
</feature>
<evidence type="ECO:0000313" key="14">
    <source>
        <dbReference type="Proteomes" id="UP001164020"/>
    </source>
</evidence>
<organism evidence="13 14">
    <name type="scientific">Jiella pelagia</name>
    <dbReference type="NCBI Taxonomy" id="2986949"/>
    <lineage>
        <taxon>Bacteria</taxon>
        <taxon>Pseudomonadati</taxon>
        <taxon>Pseudomonadota</taxon>
        <taxon>Alphaproteobacteria</taxon>
        <taxon>Hyphomicrobiales</taxon>
        <taxon>Aurantimonadaceae</taxon>
        <taxon>Jiella</taxon>
    </lineage>
</organism>
<keyword evidence="7" id="KW-0460">Magnesium</keyword>
<dbReference type="PROSITE" id="PS00893">
    <property type="entry name" value="NUDIX_BOX"/>
    <property type="match status" value="1"/>
</dbReference>
<keyword evidence="14" id="KW-1185">Reference proteome</keyword>
<dbReference type="InterPro" id="IPR050241">
    <property type="entry name" value="NAD-cap_RNA_hydrolase_NudC"/>
</dbReference>
<dbReference type="EC" id="3.6.1.22" evidence="4"/>
<evidence type="ECO:0000313" key="13">
    <source>
        <dbReference type="EMBL" id="WAP67027.1"/>
    </source>
</evidence>
<evidence type="ECO:0000256" key="11">
    <source>
        <dbReference type="SAM" id="MobiDB-lite"/>
    </source>
</evidence>
<evidence type="ECO:0000256" key="10">
    <source>
        <dbReference type="RuleBase" id="RU003476"/>
    </source>
</evidence>
<protein>
    <recommendedName>
        <fullName evidence="4">NAD(+) diphosphatase</fullName>
        <ecNumber evidence="4">3.6.1.22</ecNumber>
    </recommendedName>
</protein>
<dbReference type="Pfam" id="PF09297">
    <property type="entry name" value="Zn_ribbon_NUD"/>
    <property type="match status" value="1"/>
</dbReference>
<dbReference type="SUPFAM" id="SSF55811">
    <property type="entry name" value="Nudix"/>
    <property type="match status" value="1"/>
</dbReference>
<evidence type="ECO:0000256" key="9">
    <source>
        <dbReference type="ARBA" id="ARBA00023679"/>
    </source>
</evidence>
<feature type="compositionally biased region" description="Low complexity" evidence="11">
    <location>
        <begin position="332"/>
        <end position="361"/>
    </location>
</feature>
<evidence type="ECO:0000256" key="4">
    <source>
        <dbReference type="ARBA" id="ARBA00012381"/>
    </source>
</evidence>
<dbReference type="InterPro" id="IPR020476">
    <property type="entry name" value="Nudix_hydrolase"/>
</dbReference>
<evidence type="ECO:0000256" key="1">
    <source>
        <dbReference type="ARBA" id="ARBA00001946"/>
    </source>
</evidence>
<dbReference type="GO" id="GO:0016787">
    <property type="term" value="F:hydrolase activity"/>
    <property type="evidence" value="ECO:0007669"/>
    <property type="project" value="UniProtKB-KW"/>
</dbReference>
<dbReference type="InterPro" id="IPR015376">
    <property type="entry name" value="Znr_NADH_PPase"/>
</dbReference>
<evidence type="ECO:0000256" key="8">
    <source>
        <dbReference type="ARBA" id="ARBA00023027"/>
    </source>
</evidence>
<comment type="catalytic activity">
    <reaction evidence="9">
        <text>a 5'-end NAD(+)-phospho-ribonucleoside in mRNA + H2O = a 5'-end phospho-adenosine-phospho-ribonucleoside in mRNA + beta-nicotinamide D-ribonucleotide + 2 H(+)</text>
        <dbReference type="Rhea" id="RHEA:60876"/>
        <dbReference type="Rhea" id="RHEA-COMP:15698"/>
        <dbReference type="Rhea" id="RHEA-COMP:15719"/>
        <dbReference type="ChEBI" id="CHEBI:14649"/>
        <dbReference type="ChEBI" id="CHEBI:15377"/>
        <dbReference type="ChEBI" id="CHEBI:15378"/>
        <dbReference type="ChEBI" id="CHEBI:144029"/>
        <dbReference type="ChEBI" id="CHEBI:144051"/>
    </reaction>
    <physiologicalReaction direction="left-to-right" evidence="9">
        <dbReference type="Rhea" id="RHEA:60877"/>
    </physiologicalReaction>
</comment>
<dbReference type="InterPro" id="IPR000086">
    <property type="entry name" value="NUDIX_hydrolase_dom"/>
</dbReference>
<comment type="similarity">
    <text evidence="3">Belongs to the Nudix hydrolase family. NudC subfamily.</text>
</comment>
<sequence length="361" mass="37752">MSEIEGPNALSEVSARTGFSRNTLRRDGELRTDESLTAALAHGEASVYLSAGGKWLVKTDGAHLAAGFTLAEAEALGADLGEAILLGFDAADQPALASIVSADGDEFGPRIAAMDLRGIATEGRFDPDTEGRLAQAAHLIGWHAKTKFCGVCGQPTRSAAAGYRRECTNCDNVVFPRTDPVTIMLVHDGEGRCVLGRQPRFPENLWSCLAGFVEPGETLEDAVRRETMEEAGIAVGPVTVVASQPWPFPGNLMIGCMALATSREIAFDTIEPRGVPLVFPRRGPGDAGGRACGGADAAQARGHRPSSDQGVRGRDSLKEATREGAASSAACRPRAVSPRRLSSRPAPRAVPACAGAARASP</sequence>
<gene>
    <name evidence="13" type="primary">nudC</name>
    <name evidence="13" type="ORF">OH818_15475</name>
</gene>
<evidence type="ECO:0000256" key="2">
    <source>
        <dbReference type="ARBA" id="ARBA00001947"/>
    </source>
</evidence>
<dbReference type="InterPro" id="IPR015797">
    <property type="entry name" value="NUDIX_hydrolase-like_dom_sf"/>
</dbReference>
<evidence type="ECO:0000259" key="12">
    <source>
        <dbReference type="PROSITE" id="PS51462"/>
    </source>
</evidence>
<dbReference type="InterPro" id="IPR015375">
    <property type="entry name" value="NADH_PPase-like_N"/>
</dbReference>
<evidence type="ECO:0000256" key="3">
    <source>
        <dbReference type="ARBA" id="ARBA00009595"/>
    </source>
</evidence>
<feature type="region of interest" description="Disordered" evidence="11">
    <location>
        <begin position="280"/>
        <end position="361"/>
    </location>
</feature>
<dbReference type="Gene3D" id="3.90.79.20">
    <property type="match status" value="1"/>
</dbReference>
<name>A0ABY7BTM0_9HYPH</name>
<dbReference type="PANTHER" id="PTHR42904:SF6">
    <property type="entry name" value="NAD-CAPPED RNA HYDROLASE NUDT12"/>
    <property type="match status" value="1"/>
</dbReference>
<dbReference type="Proteomes" id="UP001164020">
    <property type="component" value="Chromosome"/>
</dbReference>
<reference evidence="13" key="1">
    <citation type="submission" date="2022-12" db="EMBL/GenBank/DDBJ databases">
        <title>Jiella pelagia sp. nov., isolated from phosphonate enriched culture of Northwest Pacific surface seawater.</title>
        <authorList>
            <person name="Shin D.Y."/>
            <person name="Hwang C.Y."/>
        </authorList>
    </citation>
    <scope>NUCLEOTIDE SEQUENCE</scope>
    <source>
        <strain evidence="13">HL-NP1</strain>
    </source>
</reference>
<evidence type="ECO:0000256" key="7">
    <source>
        <dbReference type="ARBA" id="ARBA00022842"/>
    </source>
</evidence>
<comment type="cofactor">
    <cofactor evidence="2">
        <name>Zn(2+)</name>
        <dbReference type="ChEBI" id="CHEBI:29105"/>
    </cofactor>
</comment>
<dbReference type="EMBL" id="CP114029">
    <property type="protein sequence ID" value="WAP67027.1"/>
    <property type="molecule type" value="Genomic_DNA"/>
</dbReference>
<dbReference type="PROSITE" id="PS51462">
    <property type="entry name" value="NUDIX"/>
    <property type="match status" value="1"/>
</dbReference>
<keyword evidence="5" id="KW-0479">Metal-binding</keyword>
<evidence type="ECO:0000256" key="6">
    <source>
        <dbReference type="ARBA" id="ARBA00022801"/>
    </source>
</evidence>
<accession>A0ABY7BTM0</accession>
<dbReference type="CDD" id="cd03429">
    <property type="entry name" value="NUDIX_NADH_pyrophosphatase_Nudt13"/>
    <property type="match status" value="1"/>
</dbReference>
<keyword evidence="6 10" id="KW-0378">Hydrolase</keyword>
<dbReference type="NCBIfam" id="NF001299">
    <property type="entry name" value="PRK00241.1"/>
    <property type="match status" value="1"/>
</dbReference>
<dbReference type="InterPro" id="IPR020084">
    <property type="entry name" value="NUDIX_hydrolase_CS"/>
</dbReference>
<dbReference type="Pfam" id="PF00293">
    <property type="entry name" value="NUDIX"/>
    <property type="match status" value="1"/>
</dbReference>
<dbReference type="PANTHER" id="PTHR42904">
    <property type="entry name" value="NUDIX HYDROLASE, NUDC SUBFAMILY"/>
    <property type="match status" value="1"/>
</dbReference>
<comment type="cofactor">
    <cofactor evidence="1">
        <name>Mg(2+)</name>
        <dbReference type="ChEBI" id="CHEBI:18420"/>
    </cofactor>
</comment>
<dbReference type="InterPro" id="IPR049734">
    <property type="entry name" value="NudC-like_C"/>
</dbReference>
<keyword evidence="8" id="KW-0520">NAD</keyword>
<dbReference type="Pfam" id="PF09296">
    <property type="entry name" value="NUDIX-like"/>
    <property type="match status" value="1"/>
</dbReference>